<dbReference type="GO" id="GO:0016747">
    <property type="term" value="F:acyltransferase activity, transferring groups other than amino-acyl groups"/>
    <property type="evidence" value="ECO:0007669"/>
    <property type="project" value="TreeGrafter"/>
</dbReference>
<keyword evidence="3" id="KW-1185">Reference proteome</keyword>
<reference evidence="2" key="1">
    <citation type="journal article" date="2023" name="Plant J.">
        <title>The genome of the king protea, Protea cynaroides.</title>
        <authorList>
            <person name="Chang J."/>
            <person name="Duong T.A."/>
            <person name="Schoeman C."/>
            <person name="Ma X."/>
            <person name="Roodt D."/>
            <person name="Barker N."/>
            <person name="Li Z."/>
            <person name="Van de Peer Y."/>
            <person name="Mizrachi E."/>
        </authorList>
    </citation>
    <scope>NUCLEOTIDE SEQUENCE</scope>
    <source>
        <tissue evidence="2">Young leaves</tissue>
    </source>
</reference>
<evidence type="ECO:0000313" key="2">
    <source>
        <dbReference type="EMBL" id="KAJ4964321.1"/>
    </source>
</evidence>
<comment type="similarity">
    <text evidence="1">Belongs to the plant acyltransferase family.</text>
</comment>
<proteinExistence type="inferred from homology"/>
<organism evidence="2 3">
    <name type="scientific">Protea cynaroides</name>
    <dbReference type="NCBI Taxonomy" id="273540"/>
    <lineage>
        <taxon>Eukaryota</taxon>
        <taxon>Viridiplantae</taxon>
        <taxon>Streptophyta</taxon>
        <taxon>Embryophyta</taxon>
        <taxon>Tracheophyta</taxon>
        <taxon>Spermatophyta</taxon>
        <taxon>Magnoliopsida</taxon>
        <taxon>Proteales</taxon>
        <taxon>Proteaceae</taxon>
        <taxon>Protea</taxon>
    </lineage>
</organism>
<dbReference type="Proteomes" id="UP001141806">
    <property type="component" value="Unassembled WGS sequence"/>
</dbReference>
<dbReference type="EMBL" id="JAMYWD010000008">
    <property type="protein sequence ID" value="KAJ4964321.1"/>
    <property type="molecule type" value="Genomic_DNA"/>
</dbReference>
<dbReference type="InterPro" id="IPR050317">
    <property type="entry name" value="Plant_Fungal_Acyltransferase"/>
</dbReference>
<dbReference type="AlphaFoldDB" id="A0A9Q0K5Z6"/>
<gene>
    <name evidence="2" type="ORF">NE237_024260</name>
</gene>
<protein>
    <recommendedName>
        <fullName evidence="4">Omega-hydroxypalmitate O-feruloyl transferase</fullName>
    </recommendedName>
</protein>
<evidence type="ECO:0008006" key="4">
    <source>
        <dbReference type="Google" id="ProtNLM"/>
    </source>
</evidence>
<dbReference type="Pfam" id="PF02458">
    <property type="entry name" value="Transferase"/>
    <property type="match status" value="1"/>
</dbReference>
<evidence type="ECO:0000256" key="1">
    <source>
        <dbReference type="ARBA" id="ARBA00009861"/>
    </source>
</evidence>
<dbReference type="PANTHER" id="PTHR31642:SF189">
    <property type="entry name" value="ACYLTRANSFERASE GLAUCE"/>
    <property type="match status" value="1"/>
</dbReference>
<sequence>MGTLSQEPASIIQDLKVTLQYSSTVFPLEKTVKRSMFLSNIDQVLNFTVETVHFFLANPDFPPETIAGKIKSALEKVLVPYDFLAGRLRLDPHKGRLEIDCNAAGVGFTMATSEVSLDEIGDLVYPNPAFWQLAMAASDNLEPENGPLCLFQVTTFKCGSFAMGISTNHVLFDGISFKYFLDNLASLAADKPLAVTPCNSRELLAARSPPRVTFPHPELVKFEIPSQGEGSQATKALFEPISEDLEFQTFRLSSNHISVLKEKAKIGLNNNESTRMITSFNVVTAHVWRCRAIAGDIGEELEKTSTLLYAVDIRSRFQPPLPPSYTGNCVLAAYARATIGELKDASFIRLVEMVSEGAKRMTDEYARSVIDCGESSQRFPYGDLLISSWWKLGFSNVDYPWGRPKYSCPLVRHRKNIVLFFPDIEGSSFGNGVNILVALPSKEMEKFQALFNNSTA</sequence>
<dbReference type="Gene3D" id="3.30.559.10">
    <property type="entry name" value="Chloramphenicol acetyltransferase-like domain"/>
    <property type="match status" value="2"/>
</dbReference>
<dbReference type="InterPro" id="IPR023213">
    <property type="entry name" value="CAT-like_dom_sf"/>
</dbReference>
<comment type="caution">
    <text evidence="2">The sequence shown here is derived from an EMBL/GenBank/DDBJ whole genome shotgun (WGS) entry which is preliminary data.</text>
</comment>
<name>A0A9Q0K5Z6_9MAGN</name>
<evidence type="ECO:0000313" key="3">
    <source>
        <dbReference type="Proteomes" id="UP001141806"/>
    </source>
</evidence>
<dbReference type="PANTHER" id="PTHR31642">
    <property type="entry name" value="TRICHOTHECENE 3-O-ACETYLTRANSFERASE"/>
    <property type="match status" value="1"/>
</dbReference>
<dbReference type="OrthoDB" id="671439at2759"/>
<accession>A0A9Q0K5Z6</accession>